<evidence type="ECO:0000256" key="1">
    <source>
        <dbReference type="SAM" id="MobiDB-lite"/>
    </source>
</evidence>
<feature type="transmembrane region" description="Helical" evidence="2">
    <location>
        <begin position="13"/>
        <end position="34"/>
    </location>
</feature>
<name>A0ABR3GBS5_9PEZI</name>
<feature type="compositionally biased region" description="Polar residues" evidence="1">
    <location>
        <begin position="218"/>
        <end position="232"/>
    </location>
</feature>
<feature type="compositionally biased region" description="Low complexity" evidence="1">
    <location>
        <begin position="246"/>
        <end position="260"/>
    </location>
</feature>
<feature type="compositionally biased region" description="Polar residues" evidence="1">
    <location>
        <begin position="177"/>
        <end position="191"/>
    </location>
</feature>
<feature type="region of interest" description="Disordered" evidence="1">
    <location>
        <begin position="152"/>
        <end position="302"/>
    </location>
</feature>
<evidence type="ECO:0000256" key="2">
    <source>
        <dbReference type="SAM" id="Phobius"/>
    </source>
</evidence>
<accession>A0ABR3GBS5</accession>
<proteinExistence type="predicted"/>
<reference evidence="3 4" key="1">
    <citation type="submission" date="2024-02" db="EMBL/GenBank/DDBJ databases">
        <title>Discinaceae phylogenomics.</title>
        <authorList>
            <person name="Dirks A.C."/>
            <person name="James T.Y."/>
        </authorList>
    </citation>
    <scope>NUCLEOTIDE SEQUENCE [LARGE SCALE GENOMIC DNA]</scope>
    <source>
        <strain evidence="3 4">ACD0624</strain>
    </source>
</reference>
<keyword evidence="4" id="KW-1185">Reference proteome</keyword>
<keyword evidence="2" id="KW-0812">Transmembrane</keyword>
<dbReference type="PANTHER" id="PTHR40623">
    <property type="entry name" value="INTEGRAL MEMBRANE PROTEIN"/>
    <property type="match status" value="1"/>
</dbReference>
<evidence type="ECO:0000313" key="4">
    <source>
        <dbReference type="Proteomes" id="UP001447188"/>
    </source>
</evidence>
<organism evidence="3 4">
    <name type="scientific">Discina gigas</name>
    <dbReference type="NCBI Taxonomy" id="1032678"/>
    <lineage>
        <taxon>Eukaryota</taxon>
        <taxon>Fungi</taxon>
        <taxon>Dikarya</taxon>
        <taxon>Ascomycota</taxon>
        <taxon>Pezizomycotina</taxon>
        <taxon>Pezizomycetes</taxon>
        <taxon>Pezizales</taxon>
        <taxon>Discinaceae</taxon>
        <taxon>Discina</taxon>
    </lineage>
</organism>
<comment type="caution">
    <text evidence="3">The sequence shown here is derived from an EMBL/GenBank/DDBJ whole genome shotgun (WGS) entry which is preliminary data.</text>
</comment>
<dbReference type="PANTHER" id="PTHR40623:SF1">
    <property type="match status" value="1"/>
</dbReference>
<dbReference type="Proteomes" id="UP001447188">
    <property type="component" value="Unassembled WGS sequence"/>
</dbReference>
<gene>
    <name evidence="3" type="ORF">Q9L58_007867</name>
</gene>
<evidence type="ECO:0000313" key="3">
    <source>
        <dbReference type="EMBL" id="KAL0633256.1"/>
    </source>
</evidence>
<keyword evidence="2" id="KW-1133">Transmembrane helix</keyword>
<protein>
    <submittedName>
        <fullName evidence="3">Uncharacterized protein</fullName>
    </submittedName>
</protein>
<keyword evidence="2" id="KW-0472">Membrane</keyword>
<dbReference type="EMBL" id="JBBBZM010000132">
    <property type="protein sequence ID" value="KAL0633256.1"/>
    <property type="molecule type" value="Genomic_DNA"/>
</dbReference>
<sequence>MSWFGGLNLGMKYAIVLAGLFSIVICGGCVKLLVMRSRTRRYQEEAKAKAANEEGKVEQIALNQREEGEGDLFGIRALERGFYGGVAQSRPSTPNPNMSTTTLVPSAGNIPFGQKSTSATSSMITIDVGNPKLAQPVPHHAPRRNDVAVDMGLTVPDSPRQPRSPEAAGFPRDRSPSPLSHSMPQLESNIPSGGLGLNSFGATAGPPQIQGKAPLQVNAPTPGTRLFSSQGSVVYDDERRSPPSSPSQSSHRSNGSQSGPNTNFSRPPPSPPTNGNGYQAYKPQIKIDAPRPDSPSKAPDFF</sequence>